<evidence type="ECO:0000256" key="2">
    <source>
        <dbReference type="ARBA" id="ARBA00023125"/>
    </source>
</evidence>
<sequence>MKGQEALTTRDEILKAARNLFAERGFHEASMSSIAKEAGVGKGTLYWYFDSKQELFKELIKTGGKIIEDKIHKWVKEETSPEEFIKMFIETGLKHLSNNKRIIRALFSSDELGREFKRELFETRYRIINSLEMVIQQGINEGKFREVSTRHAAAAIIGIINGMTPALLCDTEDDIEELLGFSFDFIMKGLGKGD</sequence>
<keyword evidence="2 4" id="KW-0238">DNA-binding</keyword>
<dbReference type="SUPFAM" id="SSF48498">
    <property type="entry name" value="Tetracyclin repressor-like, C-terminal domain"/>
    <property type="match status" value="1"/>
</dbReference>
<gene>
    <name evidence="6" type="ordered locus">Hore_05020</name>
</gene>
<dbReference type="Pfam" id="PF00440">
    <property type="entry name" value="TetR_N"/>
    <property type="match status" value="1"/>
</dbReference>
<organism evidence="6 7">
    <name type="scientific">Halothermothrix orenii (strain H 168 / OCM 544 / DSM 9562)</name>
    <dbReference type="NCBI Taxonomy" id="373903"/>
    <lineage>
        <taxon>Bacteria</taxon>
        <taxon>Bacillati</taxon>
        <taxon>Bacillota</taxon>
        <taxon>Clostridia</taxon>
        <taxon>Halanaerobiales</taxon>
        <taxon>Halothermotrichaceae</taxon>
        <taxon>Halothermothrix</taxon>
    </lineage>
</organism>
<keyword evidence="1" id="KW-0805">Transcription regulation</keyword>
<feature type="DNA-binding region" description="H-T-H motif" evidence="4">
    <location>
        <begin position="30"/>
        <end position="49"/>
    </location>
</feature>
<dbReference type="KEGG" id="hor:Hore_05020"/>
<dbReference type="AlphaFoldDB" id="B8D233"/>
<dbReference type="GO" id="GO:0003677">
    <property type="term" value="F:DNA binding"/>
    <property type="evidence" value="ECO:0007669"/>
    <property type="project" value="UniProtKB-UniRule"/>
</dbReference>
<dbReference type="Pfam" id="PF17932">
    <property type="entry name" value="TetR_C_24"/>
    <property type="match status" value="1"/>
</dbReference>
<dbReference type="InterPro" id="IPR001647">
    <property type="entry name" value="HTH_TetR"/>
</dbReference>
<dbReference type="GO" id="GO:0045892">
    <property type="term" value="P:negative regulation of DNA-templated transcription"/>
    <property type="evidence" value="ECO:0007669"/>
    <property type="project" value="UniProtKB-ARBA"/>
</dbReference>
<keyword evidence="7" id="KW-1185">Reference proteome</keyword>
<dbReference type="PANTHER" id="PTHR43479">
    <property type="entry name" value="ACREF/ENVCD OPERON REPRESSOR-RELATED"/>
    <property type="match status" value="1"/>
</dbReference>
<evidence type="ECO:0000313" key="7">
    <source>
        <dbReference type="Proteomes" id="UP000000719"/>
    </source>
</evidence>
<reference evidence="6 7" key="1">
    <citation type="journal article" date="2009" name="PLoS ONE">
        <title>Genome analysis of the anaerobic thermohalophilic bacterium Halothermothrix orenii.</title>
        <authorList>
            <person name="Mavromatis K."/>
            <person name="Ivanova N."/>
            <person name="Anderson I."/>
            <person name="Lykidis A."/>
            <person name="Hooper S.D."/>
            <person name="Sun H."/>
            <person name="Kunin V."/>
            <person name="Lapidus A."/>
            <person name="Hugenholtz P."/>
            <person name="Patel B."/>
            <person name="Kyrpides N.C."/>
        </authorList>
    </citation>
    <scope>NUCLEOTIDE SEQUENCE [LARGE SCALE GENOMIC DNA]</scope>
    <source>
        <strain evidence="7">H 168 / OCM 544 / DSM 9562</strain>
    </source>
</reference>
<evidence type="ECO:0000256" key="3">
    <source>
        <dbReference type="ARBA" id="ARBA00023163"/>
    </source>
</evidence>
<dbReference type="InterPro" id="IPR050624">
    <property type="entry name" value="HTH-type_Tx_Regulator"/>
</dbReference>
<dbReference type="Gene3D" id="1.10.10.60">
    <property type="entry name" value="Homeodomain-like"/>
    <property type="match status" value="1"/>
</dbReference>
<dbReference type="Gene3D" id="1.10.357.10">
    <property type="entry name" value="Tetracycline Repressor, domain 2"/>
    <property type="match status" value="1"/>
</dbReference>
<dbReference type="PANTHER" id="PTHR43479:SF11">
    <property type="entry name" value="ACREF_ENVCD OPERON REPRESSOR-RELATED"/>
    <property type="match status" value="1"/>
</dbReference>
<evidence type="ECO:0000259" key="5">
    <source>
        <dbReference type="PROSITE" id="PS50977"/>
    </source>
</evidence>
<evidence type="ECO:0000256" key="1">
    <source>
        <dbReference type="ARBA" id="ARBA00023015"/>
    </source>
</evidence>
<dbReference type="PROSITE" id="PS50977">
    <property type="entry name" value="HTH_TETR_2"/>
    <property type="match status" value="1"/>
</dbReference>
<dbReference type="FunFam" id="1.10.10.60:FF:000141">
    <property type="entry name" value="TetR family transcriptional regulator"/>
    <property type="match status" value="1"/>
</dbReference>
<dbReference type="STRING" id="373903.Hore_05020"/>
<keyword evidence="3" id="KW-0804">Transcription</keyword>
<dbReference type="PRINTS" id="PR00455">
    <property type="entry name" value="HTHTETR"/>
</dbReference>
<dbReference type="InterPro" id="IPR009057">
    <property type="entry name" value="Homeodomain-like_sf"/>
</dbReference>
<dbReference type="InterPro" id="IPR023772">
    <property type="entry name" value="DNA-bd_HTH_TetR-type_CS"/>
</dbReference>
<accession>B8D233</accession>
<name>B8D233_HALOH</name>
<feature type="domain" description="HTH tetR-type" evidence="5">
    <location>
        <begin position="7"/>
        <end position="67"/>
    </location>
</feature>
<protein>
    <submittedName>
        <fullName evidence="6">Transcriptional regulator, TetR family</fullName>
    </submittedName>
</protein>
<dbReference type="EMBL" id="CP001098">
    <property type="protein sequence ID" value="ACL69260.1"/>
    <property type="molecule type" value="Genomic_DNA"/>
</dbReference>
<dbReference type="InterPro" id="IPR041490">
    <property type="entry name" value="KstR2_TetR_C"/>
</dbReference>
<dbReference type="Proteomes" id="UP000000719">
    <property type="component" value="Chromosome"/>
</dbReference>
<dbReference type="HOGENOM" id="CLU_069356_12_2_9"/>
<dbReference type="eggNOG" id="COG1309">
    <property type="taxonomic scope" value="Bacteria"/>
</dbReference>
<dbReference type="PROSITE" id="PS01081">
    <property type="entry name" value="HTH_TETR_1"/>
    <property type="match status" value="1"/>
</dbReference>
<dbReference type="InterPro" id="IPR036271">
    <property type="entry name" value="Tet_transcr_reg_TetR-rel_C_sf"/>
</dbReference>
<evidence type="ECO:0000256" key="4">
    <source>
        <dbReference type="PROSITE-ProRule" id="PRU00335"/>
    </source>
</evidence>
<evidence type="ECO:0000313" key="6">
    <source>
        <dbReference type="EMBL" id="ACL69260.1"/>
    </source>
</evidence>
<proteinExistence type="predicted"/>
<dbReference type="RefSeq" id="WP_012635448.1">
    <property type="nucleotide sequence ID" value="NC_011899.1"/>
</dbReference>
<dbReference type="SUPFAM" id="SSF46689">
    <property type="entry name" value="Homeodomain-like"/>
    <property type="match status" value="1"/>
</dbReference>
<dbReference type="OrthoDB" id="9785164at2"/>